<evidence type="ECO:0000313" key="16">
    <source>
        <dbReference type="EMBL" id="KAF1812970.1"/>
    </source>
</evidence>
<evidence type="ECO:0000256" key="7">
    <source>
        <dbReference type="ARBA" id="ARBA00022692"/>
    </source>
</evidence>
<evidence type="ECO:0000256" key="1">
    <source>
        <dbReference type="ARBA" id="ARBA00004304"/>
    </source>
</evidence>
<dbReference type="EMBL" id="ML975156">
    <property type="protein sequence ID" value="KAF1812970.1"/>
    <property type="molecule type" value="Genomic_DNA"/>
</dbReference>
<evidence type="ECO:0000313" key="17">
    <source>
        <dbReference type="Proteomes" id="UP000504638"/>
    </source>
</evidence>
<comment type="subunit">
    <text evidence="3 15">F-type ATPases have 2 components, CF(1) - the catalytic core - and CF(0) - the membrane proton channel.</text>
</comment>
<evidence type="ECO:0000256" key="2">
    <source>
        <dbReference type="ARBA" id="ARBA00008892"/>
    </source>
</evidence>
<name>A0A6G1G4Y2_9PEZI</name>
<reference evidence="18" key="2">
    <citation type="submission" date="2020-04" db="EMBL/GenBank/DDBJ databases">
        <authorList>
            <consortium name="NCBI Genome Project"/>
        </authorList>
    </citation>
    <scope>NUCLEOTIDE SEQUENCE</scope>
    <source>
        <strain evidence="18">CBS 781.70</strain>
    </source>
</reference>
<protein>
    <recommendedName>
        <fullName evidence="4 15">ATP synthase protein 8</fullName>
    </recommendedName>
</protein>
<evidence type="ECO:0000256" key="6">
    <source>
        <dbReference type="ARBA" id="ARBA00022547"/>
    </source>
</evidence>
<keyword evidence="12 15" id="KW-0472">Membrane</keyword>
<evidence type="ECO:0000256" key="8">
    <source>
        <dbReference type="ARBA" id="ARBA00022781"/>
    </source>
</evidence>
<keyword evidence="10 15" id="KW-0406">Ion transport</keyword>
<keyword evidence="8 15" id="KW-0375">Hydrogen ion transport</keyword>
<reference evidence="16 18" key="1">
    <citation type="submission" date="2020-01" db="EMBL/GenBank/DDBJ databases">
        <authorList>
            <consortium name="DOE Joint Genome Institute"/>
            <person name="Haridas S."/>
            <person name="Albert R."/>
            <person name="Binder M."/>
            <person name="Bloem J."/>
            <person name="Labutti K."/>
            <person name="Salamov A."/>
            <person name="Andreopoulos B."/>
            <person name="Baker S.E."/>
            <person name="Barry K."/>
            <person name="Bills G."/>
            <person name="Bluhm B.H."/>
            <person name="Cannon C."/>
            <person name="Castanera R."/>
            <person name="Culley D.E."/>
            <person name="Daum C."/>
            <person name="Ezra D."/>
            <person name="Gonzalez J.B."/>
            <person name="Henrissat B."/>
            <person name="Kuo A."/>
            <person name="Liang C."/>
            <person name="Lipzen A."/>
            <person name="Lutzoni F."/>
            <person name="Magnuson J."/>
            <person name="Mondo S."/>
            <person name="Nolan M."/>
            <person name="Ohm R."/>
            <person name="Pangilinan J."/>
            <person name="Park H.-J."/>
            <person name="Ramirez L."/>
            <person name="Alfaro M."/>
            <person name="Sun H."/>
            <person name="Tritt A."/>
            <person name="Yoshinaga Y."/>
            <person name="Zwiers L.-H."/>
            <person name="Turgeon B.G."/>
            <person name="Goodwin S.B."/>
            <person name="Spatafora J.W."/>
            <person name="Crous P.W."/>
            <person name="Grigoriev I.V."/>
        </authorList>
    </citation>
    <scope>NUCLEOTIDE SEQUENCE</scope>
    <source>
        <strain evidence="16 18">CBS 781.70</strain>
    </source>
</reference>
<comment type="function">
    <text evidence="14 15">Mitochondrial membrane ATP synthase (F(1)F(0) ATP synthase or Complex V) produces ATP from ADP in the presence of a proton gradient across the membrane which is generated by electron transport complexes of the respiratory chain. F-type ATPases consist of two structural domains, F(1) - containing the extramembraneous catalytic core and F(0) - containing the membrane proton channel, linked together by a central stalk and a peripheral stalk. During catalysis, ATP synthesis in the catalytic domain of F(1) is coupled via a rotary mechanism of the central stalk subunits to proton translocation. Part of the complex F(0) domain. Minor subunit located with subunit a in the membrane.</text>
</comment>
<dbReference type="AlphaFoldDB" id="A0A6G1G4Y2"/>
<dbReference type="RefSeq" id="XP_033534601.1">
    <property type="nucleotide sequence ID" value="XM_033678089.1"/>
</dbReference>
<evidence type="ECO:0000256" key="14">
    <source>
        <dbReference type="ARBA" id="ARBA00024864"/>
    </source>
</evidence>
<dbReference type="GeneID" id="54418659"/>
<evidence type="ECO:0000256" key="10">
    <source>
        <dbReference type="ARBA" id="ARBA00023065"/>
    </source>
</evidence>
<reference evidence="18" key="3">
    <citation type="submission" date="2025-04" db="UniProtKB">
        <authorList>
            <consortium name="RefSeq"/>
        </authorList>
    </citation>
    <scope>IDENTIFICATION</scope>
    <source>
        <strain evidence="18">CBS 781.70</strain>
    </source>
</reference>
<keyword evidence="17" id="KW-1185">Reference proteome</keyword>
<keyword evidence="5 15" id="KW-0813">Transport</keyword>
<dbReference type="PANTHER" id="PTHR36101:SF1">
    <property type="entry name" value="ATP SYNTHASE PROTEIN 8"/>
    <property type="match status" value="1"/>
</dbReference>
<evidence type="ECO:0000256" key="13">
    <source>
        <dbReference type="ARBA" id="ARBA00023310"/>
    </source>
</evidence>
<keyword evidence="9 15" id="KW-1133">Transmembrane helix</keyword>
<evidence type="ECO:0000313" key="18">
    <source>
        <dbReference type="RefSeq" id="XP_033534601.1"/>
    </source>
</evidence>
<keyword evidence="6 15" id="KW-0138">CF(0)</keyword>
<keyword evidence="7 15" id="KW-0812">Transmembrane</keyword>
<comment type="subcellular location">
    <subcellularLocation>
        <location evidence="15">Mitochondrion inner membrane</location>
        <topology evidence="15">Single-pass membrane protein</topology>
    </subcellularLocation>
    <subcellularLocation>
        <location evidence="1">Mitochondrion membrane</location>
        <topology evidence="1">Single-pass membrane protein</topology>
    </subcellularLocation>
</comment>
<evidence type="ECO:0000256" key="3">
    <source>
        <dbReference type="ARBA" id="ARBA00011291"/>
    </source>
</evidence>
<gene>
    <name evidence="16 18" type="ORF">P152DRAFT_449061</name>
</gene>
<keyword evidence="13 15" id="KW-0066">ATP synthesis</keyword>
<organism evidence="16">
    <name type="scientific">Eremomyces bilateralis CBS 781.70</name>
    <dbReference type="NCBI Taxonomy" id="1392243"/>
    <lineage>
        <taxon>Eukaryota</taxon>
        <taxon>Fungi</taxon>
        <taxon>Dikarya</taxon>
        <taxon>Ascomycota</taxon>
        <taxon>Pezizomycotina</taxon>
        <taxon>Dothideomycetes</taxon>
        <taxon>Dothideomycetes incertae sedis</taxon>
        <taxon>Eremomycetales</taxon>
        <taxon>Eremomycetaceae</taxon>
        <taxon>Eremomyces</taxon>
    </lineage>
</organism>
<dbReference type="Proteomes" id="UP000504638">
    <property type="component" value="Unplaced"/>
</dbReference>
<proteinExistence type="inferred from homology"/>
<dbReference type="InterPro" id="IPR009230">
    <property type="entry name" value="ATP_synth_su8_fun"/>
</dbReference>
<dbReference type="GO" id="GO:0045259">
    <property type="term" value="C:proton-transporting ATP synthase complex"/>
    <property type="evidence" value="ECO:0007669"/>
    <property type="project" value="UniProtKB-KW"/>
</dbReference>
<comment type="similarity">
    <text evidence="2 15">Belongs to the ATPase protein 8 family.</text>
</comment>
<dbReference type="OrthoDB" id="3916939at2759"/>
<evidence type="ECO:0000256" key="4">
    <source>
        <dbReference type="ARBA" id="ARBA00019651"/>
    </source>
</evidence>
<keyword evidence="11 15" id="KW-0496">Mitochondrion</keyword>
<evidence type="ECO:0000256" key="15">
    <source>
        <dbReference type="RuleBase" id="RU368038"/>
    </source>
</evidence>
<dbReference type="Pfam" id="PF05933">
    <property type="entry name" value="Fun_ATP-synt_8"/>
    <property type="match status" value="1"/>
</dbReference>
<dbReference type="GO" id="GO:0046933">
    <property type="term" value="F:proton-transporting ATP synthase activity, rotational mechanism"/>
    <property type="evidence" value="ECO:0007669"/>
    <property type="project" value="TreeGrafter"/>
</dbReference>
<dbReference type="PANTHER" id="PTHR36101">
    <property type="entry name" value="ATP SYNTHASE PROTEIN 8"/>
    <property type="match status" value="1"/>
</dbReference>
<sequence length="122" mass="13685">MSSSRLFRPLVQGLQRQSLGLQSTASRSLIARAASTSAKVSTVKVPSFRAQQARNQLAAPAKQEKPNYTMLYAAMPQLIPFYFVNEVTTAFILIPALIYVFTKYILPKNMRTMLARLFISKL</sequence>
<feature type="transmembrane region" description="Helical" evidence="15">
    <location>
        <begin position="79"/>
        <end position="101"/>
    </location>
</feature>
<evidence type="ECO:0000256" key="9">
    <source>
        <dbReference type="ARBA" id="ARBA00022989"/>
    </source>
</evidence>
<accession>A0A6G1G4Y2</accession>
<evidence type="ECO:0000256" key="12">
    <source>
        <dbReference type="ARBA" id="ARBA00023136"/>
    </source>
</evidence>
<evidence type="ECO:0000256" key="5">
    <source>
        <dbReference type="ARBA" id="ARBA00022448"/>
    </source>
</evidence>
<evidence type="ECO:0000256" key="11">
    <source>
        <dbReference type="ARBA" id="ARBA00023128"/>
    </source>
</evidence>
<dbReference type="GO" id="GO:0005743">
    <property type="term" value="C:mitochondrial inner membrane"/>
    <property type="evidence" value="ECO:0007669"/>
    <property type="project" value="UniProtKB-SubCell"/>
</dbReference>